<evidence type="ECO:0000256" key="6">
    <source>
        <dbReference type="ARBA" id="ARBA00022842"/>
    </source>
</evidence>
<evidence type="ECO:0000259" key="13">
    <source>
        <dbReference type="PROSITE" id="PS51462"/>
    </source>
</evidence>
<evidence type="ECO:0000256" key="9">
    <source>
        <dbReference type="ARBA" id="ARBA00093205"/>
    </source>
</evidence>
<protein>
    <recommendedName>
        <fullName evidence="11">m7GpppN-mRNA hydrolase NUDT17</fullName>
        <ecNumber evidence="8">3.6.1.62</ecNumber>
    </recommendedName>
    <alternativeName>
        <fullName evidence="12">Nucleoside diphosphate-linked moiety X motif 17</fullName>
    </alternativeName>
</protein>
<evidence type="ECO:0000256" key="12">
    <source>
        <dbReference type="ARBA" id="ARBA00093663"/>
    </source>
</evidence>
<dbReference type="PANTHER" id="PTHR42904">
    <property type="entry name" value="NUDIX HYDROLASE, NUDC SUBFAMILY"/>
    <property type="match status" value="1"/>
</dbReference>
<dbReference type="EC" id="3.6.1.62" evidence="8"/>
<dbReference type="Pfam" id="PF00293">
    <property type="entry name" value="NUDIX"/>
    <property type="match status" value="1"/>
</dbReference>
<dbReference type="GO" id="GO:0006742">
    <property type="term" value="P:NADP+ catabolic process"/>
    <property type="evidence" value="ECO:0007669"/>
    <property type="project" value="TreeGrafter"/>
</dbReference>
<comment type="similarity">
    <text evidence="3">Belongs to the Nudix hydrolase family.</text>
</comment>
<dbReference type="PROSITE" id="PS51462">
    <property type="entry name" value="NUDIX"/>
    <property type="match status" value="1"/>
</dbReference>
<keyword evidence="4" id="KW-0479">Metal-binding</keyword>
<proteinExistence type="inferred from homology"/>
<evidence type="ECO:0000256" key="5">
    <source>
        <dbReference type="ARBA" id="ARBA00022801"/>
    </source>
</evidence>
<accession>A0A7R9GYT2</accession>
<dbReference type="GO" id="GO:0005829">
    <property type="term" value="C:cytosol"/>
    <property type="evidence" value="ECO:0007669"/>
    <property type="project" value="TreeGrafter"/>
</dbReference>
<sequence>MFNVDSLHPDDGTDEEDIVHDLEINPEDDHEVIIWFGLGIRNLVWAVCASDEEHGYFGSIPALPVTETRNKFIPDLLQRVFDPWTSDKKEQLSSVRNWFECDVRGAGCDFTTFSYYAMQSLYEGKHSPVCPISQLPPDEVQSIPESSINRGINVGVAIIVESSDSHILMTQRSEHMRTFPRAWVPPGGHLECDESLLQCGFREVQEETGLVFTDDNSETSVLCLWESVYPVILGLGVPTSHHIVIYLHTRVEQTWQQLQTQVQLDPAEVQACAWLSTDMVEELCTGRSDGTSHHIKFISDSSGNGTSPAKLDISKMFTSLLWKCGYIYSGSQLALTRWLDLHKKLDSKLSSKI</sequence>
<dbReference type="GO" id="GO:0035529">
    <property type="term" value="F:NADH pyrophosphatase activity"/>
    <property type="evidence" value="ECO:0007669"/>
    <property type="project" value="TreeGrafter"/>
</dbReference>
<evidence type="ECO:0000256" key="11">
    <source>
        <dbReference type="ARBA" id="ARBA00093621"/>
    </source>
</evidence>
<dbReference type="InterPro" id="IPR050241">
    <property type="entry name" value="NAD-cap_RNA_hydrolase_NudC"/>
</dbReference>
<dbReference type="GO" id="GO:0005777">
    <property type="term" value="C:peroxisome"/>
    <property type="evidence" value="ECO:0007669"/>
    <property type="project" value="TreeGrafter"/>
</dbReference>
<comment type="catalytic activity">
    <reaction evidence="9">
        <text>a 5'-end (N(7)-methyl 5'-triphosphoguanosine)-ribonucleoside in mRNA + H2O = N(7)-methyl-GDP + a 5'-end phospho-ribonucleoside in mRNA + 2 H(+)</text>
        <dbReference type="Rhea" id="RHEA:67484"/>
        <dbReference type="Rhea" id="RHEA-COMP:15692"/>
        <dbReference type="Rhea" id="RHEA-COMP:17167"/>
        <dbReference type="ChEBI" id="CHEBI:15377"/>
        <dbReference type="ChEBI" id="CHEBI:15378"/>
        <dbReference type="ChEBI" id="CHEBI:63714"/>
        <dbReference type="ChEBI" id="CHEBI:138282"/>
        <dbReference type="ChEBI" id="CHEBI:156461"/>
        <dbReference type="EC" id="3.6.1.62"/>
    </reaction>
</comment>
<gene>
    <name evidence="14" type="ORF">TPSB3V08_LOCUS3759</name>
</gene>
<dbReference type="CDD" id="cd04694">
    <property type="entry name" value="NUDIX_Nudt17"/>
    <property type="match status" value="1"/>
</dbReference>
<keyword evidence="6" id="KW-0460">Magnesium</keyword>
<evidence type="ECO:0000256" key="3">
    <source>
        <dbReference type="ARBA" id="ARBA00005582"/>
    </source>
</evidence>
<dbReference type="AlphaFoldDB" id="A0A7R9GYT2"/>
<evidence type="ECO:0000256" key="2">
    <source>
        <dbReference type="ARBA" id="ARBA00001946"/>
    </source>
</evidence>
<name>A0A7R9GYT2_TIMPO</name>
<dbReference type="EMBL" id="OD001692">
    <property type="protein sequence ID" value="CAD7402864.1"/>
    <property type="molecule type" value="Genomic_DNA"/>
</dbReference>
<comment type="function">
    <text evidence="10">Acts as a decapping enzyme capable of hydrolyzing monomethylated capped RNAs (in vitro). Hydrolyzes monomethylated capped RNA after alpha and beta phosphates to form N(7)-methyl-GDP. Shows low activity towards unmethylated capped RNA.</text>
</comment>
<dbReference type="SUPFAM" id="SSF55811">
    <property type="entry name" value="Nudix"/>
    <property type="match status" value="1"/>
</dbReference>
<dbReference type="InterPro" id="IPR015797">
    <property type="entry name" value="NUDIX_hydrolase-like_dom_sf"/>
</dbReference>
<dbReference type="PANTHER" id="PTHR42904:SF1">
    <property type="entry name" value="NUCLEOSIDE DIPHOSPHATE-LINKED MOIETY X MOTIF 17"/>
    <property type="match status" value="1"/>
</dbReference>
<evidence type="ECO:0000313" key="14">
    <source>
        <dbReference type="EMBL" id="CAD7402864.1"/>
    </source>
</evidence>
<evidence type="ECO:0000256" key="1">
    <source>
        <dbReference type="ARBA" id="ARBA00001936"/>
    </source>
</evidence>
<evidence type="ECO:0000256" key="8">
    <source>
        <dbReference type="ARBA" id="ARBA00026102"/>
    </source>
</evidence>
<dbReference type="InterPro" id="IPR033716">
    <property type="entry name" value="Nudt17_dom"/>
</dbReference>
<organism evidence="14">
    <name type="scientific">Timema poppense</name>
    <name type="common">Walking stick</name>
    <dbReference type="NCBI Taxonomy" id="170557"/>
    <lineage>
        <taxon>Eukaryota</taxon>
        <taxon>Metazoa</taxon>
        <taxon>Ecdysozoa</taxon>
        <taxon>Arthropoda</taxon>
        <taxon>Hexapoda</taxon>
        <taxon>Insecta</taxon>
        <taxon>Pterygota</taxon>
        <taxon>Neoptera</taxon>
        <taxon>Polyneoptera</taxon>
        <taxon>Phasmatodea</taxon>
        <taxon>Timematodea</taxon>
        <taxon>Timematoidea</taxon>
        <taxon>Timematidae</taxon>
        <taxon>Timema</taxon>
    </lineage>
</organism>
<keyword evidence="5" id="KW-0378">Hydrolase</keyword>
<dbReference type="GO" id="GO:0046872">
    <property type="term" value="F:metal ion binding"/>
    <property type="evidence" value="ECO:0007669"/>
    <property type="project" value="UniProtKB-KW"/>
</dbReference>
<dbReference type="GO" id="GO:0140933">
    <property type="term" value="F:5'-(N(7)-methylguanosine 5'-triphospho)-[mRNA] hydrolase activity"/>
    <property type="evidence" value="ECO:0007669"/>
    <property type="project" value="UniProtKB-EC"/>
</dbReference>
<evidence type="ECO:0000256" key="10">
    <source>
        <dbReference type="ARBA" id="ARBA00093415"/>
    </source>
</evidence>
<reference evidence="14" key="1">
    <citation type="submission" date="2020-11" db="EMBL/GenBank/DDBJ databases">
        <authorList>
            <person name="Tran Van P."/>
        </authorList>
    </citation>
    <scope>NUCLEOTIDE SEQUENCE</scope>
</reference>
<dbReference type="InterPro" id="IPR000086">
    <property type="entry name" value="NUDIX_hydrolase_dom"/>
</dbReference>
<evidence type="ECO:0000256" key="7">
    <source>
        <dbReference type="ARBA" id="ARBA00023211"/>
    </source>
</evidence>
<feature type="domain" description="Nudix hydrolase" evidence="13">
    <location>
        <begin position="149"/>
        <end position="297"/>
    </location>
</feature>
<dbReference type="Gene3D" id="3.90.79.10">
    <property type="entry name" value="Nucleoside Triphosphate Pyrophosphohydrolase"/>
    <property type="match status" value="1"/>
</dbReference>
<comment type="cofactor">
    <cofactor evidence="2">
        <name>Mg(2+)</name>
        <dbReference type="ChEBI" id="CHEBI:18420"/>
    </cofactor>
</comment>
<evidence type="ECO:0000256" key="4">
    <source>
        <dbReference type="ARBA" id="ARBA00022723"/>
    </source>
</evidence>
<dbReference type="GO" id="GO:0019677">
    <property type="term" value="P:NAD+ catabolic process"/>
    <property type="evidence" value="ECO:0007669"/>
    <property type="project" value="TreeGrafter"/>
</dbReference>
<keyword evidence="7" id="KW-0464">Manganese</keyword>
<comment type="cofactor">
    <cofactor evidence="1">
        <name>Mn(2+)</name>
        <dbReference type="ChEBI" id="CHEBI:29035"/>
    </cofactor>
</comment>